<dbReference type="VEuPathDB" id="PlasmoDB:PRCDC_0005900"/>
<evidence type="ECO:0000259" key="2">
    <source>
        <dbReference type="Pfam" id="PF09687"/>
    </source>
</evidence>
<keyword evidence="1" id="KW-0812">Transmembrane</keyword>
<reference evidence="3" key="2">
    <citation type="submission" date="2014-05" db="EMBL/GenBank/DDBJ databases">
        <title>The genome sequences of chimpanzee malaria parasites reveal the path to human adaptation.</title>
        <authorList>
            <person name="Otto T.D."/>
            <person name="Rayner J.C."/>
            <person name="Boehme U."/>
            <person name="Pain A."/>
            <person name="Spottiswoode N."/>
            <person name="Sanders M."/>
            <person name="Quail M."/>
            <person name="Ollomo B."/>
            <person name="Renaud F."/>
            <person name="Thomas A.W."/>
            <person name="Prugnolle F."/>
            <person name="Conway D.J."/>
            <person name="Newbold C."/>
            <person name="Berriman M."/>
        </authorList>
    </citation>
    <scope>NUCLEOTIDE SEQUENCE [LARGE SCALE GENOMIC DNA]</scope>
    <source>
        <strain evidence="3">CDC</strain>
    </source>
</reference>
<feature type="domain" description="Plasmodium RESA N-terminal" evidence="2">
    <location>
        <begin position="144"/>
        <end position="274"/>
    </location>
</feature>
<dbReference type="Proteomes" id="UP000027581">
    <property type="component" value="Unassembled WGS sequence"/>
</dbReference>
<gene>
    <name evidence="3" type="ORF">PRCDC_0005900</name>
</gene>
<dbReference type="Pfam" id="PF09687">
    <property type="entry name" value="PRESAN"/>
    <property type="match status" value="1"/>
</dbReference>
<evidence type="ECO:0000256" key="1">
    <source>
        <dbReference type="SAM" id="Phobius"/>
    </source>
</evidence>
<keyword evidence="1" id="KW-0472">Membrane</keyword>
<sequence>MTNKKNCSFFSFYSADENQRGKLNYISLKFLCLTLYMIGFCYVFLYNSFESVSLEIFKNCNIYQRNLVEEKRNKTSKRKKYLKHKKEDIDKTEGNVNDLKCNELCLEENKHSINNDLNDLGKSNKENESNISTCDINYNDISKNLTETELREVLNSFKECPPKEDLRNIWNHTIAVAKEGFHNIPKDLKGTIQKYLDNDVVIGSGEGGKKKYLYARMWDECISKFYERVATEELEYSKKFFSLINGKHTLDDILNFIYSFLEHIEILKNELHGKYQKKLSQKISQISNERK</sequence>
<evidence type="ECO:0000313" key="4">
    <source>
        <dbReference type="Proteomes" id="UP000027581"/>
    </source>
</evidence>
<accession>A0A060RML5</accession>
<dbReference type="InterPro" id="IPR006526">
    <property type="entry name" value="Export_prot_PHISTa/b/c"/>
</dbReference>
<reference evidence="3" key="1">
    <citation type="submission" date="2014-01" db="EMBL/GenBank/DDBJ databases">
        <authorList>
            <person name="Aslett M."/>
        </authorList>
    </citation>
    <scope>NUCLEOTIDE SEQUENCE</scope>
    <source>
        <strain evidence="3">CDC</strain>
    </source>
</reference>
<name>A0A060RML5_PLARE</name>
<dbReference type="VEuPathDB" id="PlasmoDB:PRG01_0043900"/>
<organism evidence="3 4">
    <name type="scientific">Plasmodium reichenowi</name>
    <dbReference type="NCBI Taxonomy" id="5854"/>
    <lineage>
        <taxon>Eukaryota</taxon>
        <taxon>Sar</taxon>
        <taxon>Alveolata</taxon>
        <taxon>Apicomplexa</taxon>
        <taxon>Aconoidasida</taxon>
        <taxon>Haemosporida</taxon>
        <taxon>Plasmodiidae</taxon>
        <taxon>Plasmodium</taxon>
        <taxon>Plasmodium (Laverania)</taxon>
    </lineage>
</organism>
<dbReference type="EMBL" id="HG810718">
    <property type="protein sequence ID" value="CDO62021.1"/>
    <property type="molecule type" value="Genomic_DNA"/>
</dbReference>
<dbReference type="InterPro" id="IPR019111">
    <property type="entry name" value="PRESA_N"/>
</dbReference>
<keyword evidence="4" id="KW-1185">Reference proteome</keyword>
<protein>
    <recommendedName>
        <fullName evidence="2">Plasmodium RESA N-terminal domain-containing protein</fullName>
    </recommendedName>
</protein>
<dbReference type="NCBIfam" id="TIGR01639">
    <property type="entry name" value="P_fal_TIGR01639"/>
    <property type="match status" value="1"/>
</dbReference>
<feature type="transmembrane region" description="Helical" evidence="1">
    <location>
        <begin position="30"/>
        <end position="49"/>
    </location>
</feature>
<dbReference type="Gene3D" id="6.10.280.180">
    <property type="entry name" value="Plasmodium RESA, N-terminal helical domain"/>
    <property type="match status" value="1"/>
</dbReference>
<keyword evidence="1" id="KW-1133">Transmembrane helix</keyword>
<evidence type="ECO:0000313" key="3">
    <source>
        <dbReference type="EMBL" id="CDO62021.1"/>
    </source>
</evidence>
<dbReference type="InterPro" id="IPR044885">
    <property type="entry name" value="PRESA_N_sf"/>
</dbReference>
<proteinExistence type="predicted"/>
<dbReference type="AlphaFoldDB" id="A0A060RML5"/>